<evidence type="ECO:0000313" key="3">
    <source>
        <dbReference type="EMBL" id="TCU99027.1"/>
    </source>
</evidence>
<dbReference type="AlphaFoldDB" id="A0A4R3V6M1"/>
<feature type="chain" id="PRO_5020988043" evidence="2">
    <location>
        <begin position="32"/>
        <end position="332"/>
    </location>
</feature>
<dbReference type="SUPFAM" id="SSF53850">
    <property type="entry name" value="Periplasmic binding protein-like II"/>
    <property type="match status" value="1"/>
</dbReference>
<keyword evidence="2" id="KW-0732">Signal</keyword>
<dbReference type="CDD" id="cd13578">
    <property type="entry name" value="PBP2_Bug27"/>
    <property type="match status" value="1"/>
</dbReference>
<keyword evidence="4" id="KW-1185">Reference proteome</keyword>
<dbReference type="InterPro" id="IPR042100">
    <property type="entry name" value="Bug_dom1"/>
</dbReference>
<organism evidence="3 4">
    <name type="scientific">Paracandidimonas soli</name>
    <dbReference type="NCBI Taxonomy" id="1917182"/>
    <lineage>
        <taxon>Bacteria</taxon>
        <taxon>Pseudomonadati</taxon>
        <taxon>Pseudomonadota</taxon>
        <taxon>Betaproteobacteria</taxon>
        <taxon>Burkholderiales</taxon>
        <taxon>Alcaligenaceae</taxon>
        <taxon>Paracandidimonas</taxon>
    </lineage>
</organism>
<dbReference type="Pfam" id="PF03401">
    <property type="entry name" value="TctC"/>
    <property type="match status" value="1"/>
</dbReference>
<accession>A0A4R3V6M1</accession>
<evidence type="ECO:0000256" key="1">
    <source>
        <dbReference type="ARBA" id="ARBA00006987"/>
    </source>
</evidence>
<dbReference type="RefSeq" id="WP_243650831.1">
    <property type="nucleotide sequence ID" value="NZ_JBHRVM010000001.1"/>
</dbReference>
<dbReference type="InterPro" id="IPR005064">
    <property type="entry name" value="BUG"/>
</dbReference>
<keyword evidence="3" id="KW-0675">Receptor</keyword>
<gene>
    <name evidence="3" type="ORF">EV686_104126</name>
</gene>
<dbReference type="EMBL" id="SMBX01000004">
    <property type="protein sequence ID" value="TCU99027.1"/>
    <property type="molecule type" value="Genomic_DNA"/>
</dbReference>
<evidence type="ECO:0000313" key="4">
    <source>
        <dbReference type="Proteomes" id="UP000294692"/>
    </source>
</evidence>
<comment type="similarity">
    <text evidence="1">Belongs to the UPF0065 (bug) family.</text>
</comment>
<feature type="signal peptide" evidence="2">
    <location>
        <begin position="1"/>
        <end position="31"/>
    </location>
</feature>
<dbReference type="PIRSF" id="PIRSF017082">
    <property type="entry name" value="YflP"/>
    <property type="match status" value="1"/>
</dbReference>
<dbReference type="PANTHER" id="PTHR42928">
    <property type="entry name" value="TRICARBOXYLATE-BINDING PROTEIN"/>
    <property type="match status" value="1"/>
</dbReference>
<reference evidence="3 4" key="1">
    <citation type="submission" date="2019-03" db="EMBL/GenBank/DDBJ databases">
        <title>Genomic Encyclopedia of Type Strains, Phase IV (KMG-IV): sequencing the most valuable type-strain genomes for metagenomic binning, comparative biology and taxonomic classification.</title>
        <authorList>
            <person name="Goeker M."/>
        </authorList>
    </citation>
    <scope>NUCLEOTIDE SEQUENCE [LARGE SCALE GENOMIC DNA]</scope>
    <source>
        <strain evidence="3 4">DSM 100048</strain>
    </source>
</reference>
<protein>
    <submittedName>
        <fullName evidence="3">Tripartite-type tricarboxylate transporter receptor subunit TctC</fullName>
    </submittedName>
</protein>
<dbReference type="PANTHER" id="PTHR42928:SF5">
    <property type="entry name" value="BLR1237 PROTEIN"/>
    <property type="match status" value="1"/>
</dbReference>
<name>A0A4R3V6M1_9BURK</name>
<sequence length="332" mass="35148">MKTTWNMKLAGMLGMATLVVAGLATSAAAQANEAAGYPNQLVKIIVPYAPGGFNDTLGRMFARAMQESMGQSVVVENHGGAGTVVGTRLVSRAPADGYTLLVNGFPFILNQFLYKELPYKNTDFTPVIAGAKSNNLLVVRADSPFKSVKDLVDYAKANPGKLNYATAGNGSSNHVTMEYFKSVAGIKMMGIPYKGSAPMVTDLLGGQVDVMFDNVPHVLPHVQAGKMRALAITNAERSSLAPEVPTIAEQGYPGFEVSVPYGLLAPAGTPPAIVEKINGVLQQAMKTPEFTKVFEAQGVEAMSGSAEDFGKFIEAESAKWKPVVEQAGIVLN</sequence>
<evidence type="ECO:0000256" key="2">
    <source>
        <dbReference type="SAM" id="SignalP"/>
    </source>
</evidence>
<dbReference type="Gene3D" id="3.40.190.10">
    <property type="entry name" value="Periplasmic binding protein-like II"/>
    <property type="match status" value="1"/>
</dbReference>
<comment type="caution">
    <text evidence="3">The sequence shown here is derived from an EMBL/GenBank/DDBJ whole genome shotgun (WGS) entry which is preliminary data.</text>
</comment>
<dbReference type="Proteomes" id="UP000294692">
    <property type="component" value="Unassembled WGS sequence"/>
</dbReference>
<dbReference type="Gene3D" id="3.40.190.150">
    <property type="entry name" value="Bordetella uptake gene, domain 1"/>
    <property type="match status" value="1"/>
</dbReference>
<proteinExistence type="inferred from homology"/>